<dbReference type="InterPro" id="IPR050807">
    <property type="entry name" value="TransReg_Diox_bact_type"/>
</dbReference>
<dbReference type="PANTHER" id="PTHR46797">
    <property type="entry name" value="HTH-TYPE TRANSCRIPTIONAL REGULATOR"/>
    <property type="match status" value="1"/>
</dbReference>
<dbReference type="InterPro" id="IPR001387">
    <property type="entry name" value="Cro/C1-type_HTH"/>
</dbReference>
<dbReference type="Gene3D" id="1.10.260.40">
    <property type="entry name" value="lambda repressor-like DNA-binding domains"/>
    <property type="match status" value="1"/>
</dbReference>
<dbReference type="Proteomes" id="UP000319516">
    <property type="component" value="Unassembled WGS sequence"/>
</dbReference>
<proteinExistence type="predicted"/>
<dbReference type="GO" id="GO:0003677">
    <property type="term" value="F:DNA binding"/>
    <property type="evidence" value="ECO:0007669"/>
    <property type="project" value="UniProtKB-KW"/>
</dbReference>
<dbReference type="OrthoDB" id="9814553at2"/>
<dbReference type="EMBL" id="VFOP01000001">
    <property type="protein sequence ID" value="TQL50574.1"/>
    <property type="molecule type" value="Genomic_DNA"/>
</dbReference>
<comment type="caution">
    <text evidence="3">The sequence shown here is derived from an EMBL/GenBank/DDBJ whole genome shotgun (WGS) entry which is preliminary data.</text>
</comment>
<dbReference type="PANTHER" id="PTHR46797:SF1">
    <property type="entry name" value="METHYLPHOSPHONATE SYNTHASE"/>
    <property type="match status" value="1"/>
</dbReference>
<evidence type="ECO:0000313" key="4">
    <source>
        <dbReference type="Proteomes" id="UP000319516"/>
    </source>
</evidence>
<organism evidence="3 4">
    <name type="scientific">Ornithinicoccus hortensis</name>
    <dbReference type="NCBI Taxonomy" id="82346"/>
    <lineage>
        <taxon>Bacteria</taxon>
        <taxon>Bacillati</taxon>
        <taxon>Actinomycetota</taxon>
        <taxon>Actinomycetes</taxon>
        <taxon>Micrococcales</taxon>
        <taxon>Intrasporangiaceae</taxon>
        <taxon>Ornithinicoccus</taxon>
    </lineage>
</organism>
<feature type="domain" description="HTH cro/C1-type" evidence="2">
    <location>
        <begin position="27"/>
        <end position="81"/>
    </location>
</feature>
<accession>A0A542YRM1</accession>
<dbReference type="SUPFAM" id="SSF47413">
    <property type="entry name" value="lambda repressor-like DNA-binding domains"/>
    <property type="match status" value="1"/>
</dbReference>
<sequence>MPIRPSQTPEDAAARWAEVRAQVGSRVRTLRTAAGLTQEALALESGLSRNQLIELEHGRRGLLFERLPDLAAVLDCEVADFFRDG</sequence>
<dbReference type="AlphaFoldDB" id="A0A542YRM1"/>
<dbReference type="InterPro" id="IPR010982">
    <property type="entry name" value="Lambda_DNA-bd_dom_sf"/>
</dbReference>
<evidence type="ECO:0000313" key="3">
    <source>
        <dbReference type="EMBL" id="TQL50574.1"/>
    </source>
</evidence>
<reference evidence="3 4" key="1">
    <citation type="submission" date="2019-06" db="EMBL/GenBank/DDBJ databases">
        <title>Sequencing the genomes of 1000 actinobacteria strains.</title>
        <authorList>
            <person name="Klenk H.-P."/>
        </authorList>
    </citation>
    <scope>NUCLEOTIDE SEQUENCE [LARGE SCALE GENOMIC DNA]</scope>
    <source>
        <strain evidence="3 4">DSM 12335</strain>
    </source>
</reference>
<keyword evidence="1" id="KW-0238">DNA-binding</keyword>
<dbReference type="GO" id="GO:0005829">
    <property type="term" value="C:cytosol"/>
    <property type="evidence" value="ECO:0007669"/>
    <property type="project" value="TreeGrafter"/>
</dbReference>
<dbReference type="Pfam" id="PF01381">
    <property type="entry name" value="HTH_3"/>
    <property type="match status" value="1"/>
</dbReference>
<gene>
    <name evidence="3" type="ORF">FB467_1686</name>
</gene>
<evidence type="ECO:0000259" key="2">
    <source>
        <dbReference type="PROSITE" id="PS50943"/>
    </source>
</evidence>
<dbReference type="SMART" id="SM00530">
    <property type="entry name" value="HTH_XRE"/>
    <property type="match status" value="1"/>
</dbReference>
<dbReference type="CDD" id="cd00093">
    <property type="entry name" value="HTH_XRE"/>
    <property type="match status" value="1"/>
</dbReference>
<dbReference type="PROSITE" id="PS50943">
    <property type="entry name" value="HTH_CROC1"/>
    <property type="match status" value="1"/>
</dbReference>
<protein>
    <submittedName>
        <fullName evidence="3">Helix-turn-helix protein</fullName>
    </submittedName>
</protein>
<keyword evidence="4" id="KW-1185">Reference proteome</keyword>
<name>A0A542YRM1_9MICO</name>
<evidence type="ECO:0000256" key="1">
    <source>
        <dbReference type="ARBA" id="ARBA00023125"/>
    </source>
</evidence>
<dbReference type="GO" id="GO:0003700">
    <property type="term" value="F:DNA-binding transcription factor activity"/>
    <property type="evidence" value="ECO:0007669"/>
    <property type="project" value="TreeGrafter"/>
</dbReference>